<dbReference type="EMBL" id="JAEUBE010000183">
    <property type="protein sequence ID" value="KAH3667529.1"/>
    <property type="molecule type" value="Genomic_DNA"/>
</dbReference>
<evidence type="ECO:0000256" key="3">
    <source>
        <dbReference type="ARBA" id="ARBA00022692"/>
    </source>
</evidence>
<keyword evidence="8" id="KW-1185">Reference proteome</keyword>
<reference evidence="7" key="2">
    <citation type="submission" date="2021-01" db="EMBL/GenBank/DDBJ databases">
        <authorList>
            <person name="Schikora-Tamarit M.A."/>
        </authorList>
    </citation>
    <scope>NUCLEOTIDE SEQUENCE</scope>
    <source>
        <strain evidence="7">CBS6075</strain>
    </source>
</reference>
<comment type="similarity">
    <text evidence="2">Belongs to the lipid-translocating exporter (LTE) (TC 9.A.26.1) family.</text>
</comment>
<reference evidence="7" key="1">
    <citation type="journal article" date="2021" name="Open Biol.">
        <title>Shared evolutionary footprints suggest mitochondrial oxidative damage underlies multiple complex I losses in fungi.</title>
        <authorList>
            <person name="Schikora-Tamarit M.A."/>
            <person name="Marcet-Houben M."/>
            <person name="Nosek J."/>
            <person name="Gabaldon T."/>
        </authorList>
    </citation>
    <scope>NUCLEOTIDE SEQUENCE</scope>
    <source>
        <strain evidence="7">CBS6075</strain>
    </source>
</reference>
<comment type="caution">
    <text evidence="7">The sequence shown here is derived from an EMBL/GenBank/DDBJ whole genome shotgun (WGS) entry which is preliminary data.</text>
</comment>
<evidence type="ECO:0000256" key="1">
    <source>
        <dbReference type="ARBA" id="ARBA00004141"/>
    </source>
</evidence>
<evidence type="ECO:0000313" key="8">
    <source>
        <dbReference type="Proteomes" id="UP000769157"/>
    </source>
</evidence>
<dbReference type="GeneID" id="70235145"/>
<dbReference type="InterPro" id="IPR007568">
    <property type="entry name" value="RTA1"/>
</dbReference>
<dbReference type="OrthoDB" id="3358017at2759"/>
<evidence type="ECO:0000256" key="6">
    <source>
        <dbReference type="SAM" id="Phobius"/>
    </source>
</evidence>
<dbReference type="Proteomes" id="UP000769157">
    <property type="component" value="Unassembled WGS sequence"/>
</dbReference>
<sequence length="246" mass="26948">MPELCDSCWRLPGLNFWSVSSQVGCRLGGQSPARGSTCSLSLQPRWSTSQCQSTPVRGKCAGLSSEAFSRWLATLDMLLAASASPSRSTCPPSSSRLPSTCASAESYPPWEPTAMPSFPARDLQSSLLLAISSVLQHNPQVLPSKQDFFATTEHSSSGQYISAQTTYLVIACFVVRIIFRVVEYAQHLGYILFHTIYTFRLDAAPMILAMIVFLVVYQPLAIIAEENQVPETIELSQIPHGPRKMA</sequence>
<gene>
    <name evidence="7" type="ORF">OGAPHI_003178</name>
</gene>
<evidence type="ECO:0000256" key="2">
    <source>
        <dbReference type="ARBA" id="ARBA00009969"/>
    </source>
</evidence>
<keyword evidence="3 6" id="KW-0812">Transmembrane</keyword>
<protein>
    <submittedName>
        <fullName evidence="7">Uncharacterized protein</fullName>
    </submittedName>
</protein>
<name>A0A9P8PA69_9ASCO</name>
<dbReference type="Pfam" id="PF04479">
    <property type="entry name" value="RTA1"/>
    <property type="match status" value="1"/>
</dbReference>
<feature type="transmembrane region" description="Helical" evidence="6">
    <location>
        <begin position="203"/>
        <end position="224"/>
    </location>
</feature>
<keyword evidence="4 6" id="KW-1133">Transmembrane helix</keyword>
<accession>A0A9P8PA69</accession>
<evidence type="ECO:0000256" key="5">
    <source>
        <dbReference type="ARBA" id="ARBA00023136"/>
    </source>
</evidence>
<evidence type="ECO:0000256" key="4">
    <source>
        <dbReference type="ARBA" id="ARBA00022989"/>
    </source>
</evidence>
<organism evidence="7 8">
    <name type="scientific">Ogataea philodendri</name>
    <dbReference type="NCBI Taxonomy" id="1378263"/>
    <lineage>
        <taxon>Eukaryota</taxon>
        <taxon>Fungi</taxon>
        <taxon>Dikarya</taxon>
        <taxon>Ascomycota</taxon>
        <taxon>Saccharomycotina</taxon>
        <taxon>Pichiomycetes</taxon>
        <taxon>Pichiales</taxon>
        <taxon>Pichiaceae</taxon>
        <taxon>Ogataea</taxon>
    </lineage>
</organism>
<proteinExistence type="inferred from homology"/>
<evidence type="ECO:0000313" key="7">
    <source>
        <dbReference type="EMBL" id="KAH3667529.1"/>
    </source>
</evidence>
<keyword evidence="5 6" id="KW-0472">Membrane</keyword>
<dbReference type="RefSeq" id="XP_046062341.1">
    <property type="nucleotide sequence ID" value="XM_046204129.1"/>
</dbReference>
<comment type="subcellular location">
    <subcellularLocation>
        <location evidence="1">Membrane</location>
        <topology evidence="1">Multi-pass membrane protein</topology>
    </subcellularLocation>
</comment>
<dbReference type="AlphaFoldDB" id="A0A9P8PA69"/>
<feature type="transmembrane region" description="Helical" evidence="6">
    <location>
        <begin position="165"/>
        <end position="182"/>
    </location>
</feature>
<dbReference type="GO" id="GO:0016020">
    <property type="term" value="C:membrane"/>
    <property type="evidence" value="ECO:0007669"/>
    <property type="project" value="UniProtKB-SubCell"/>
</dbReference>